<evidence type="ECO:0000259" key="2">
    <source>
        <dbReference type="Pfam" id="PF08327"/>
    </source>
</evidence>
<evidence type="ECO:0000313" key="4">
    <source>
        <dbReference type="Proteomes" id="UP001597387"/>
    </source>
</evidence>
<gene>
    <name evidence="3" type="ORF">ACFSJU_13980</name>
</gene>
<sequence>MSTEMKDQSANNELIITRTFNAPLELVFKAFTEAEHLAQWWGPKGFSITIHKLDLRPGGTFHYNMKSSDSSEMWGIFHFKEIAYPNRIVFINSFSDPDGNITRPPFSDDWPLEIVNEFTFHEQDNNTIMNLRSYPVNANPDQQRTFTAGHSSMQEGYGGTFDQLEEHLFKMIGDLTP</sequence>
<dbReference type="RefSeq" id="WP_255900749.1">
    <property type="nucleotide sequence ID" value="NZ_JAFMZO010000002.1"/>
</dbReference>
<comment type="similarity">
    <text evidence="1">Belongs to the AHA1 family.</text>
</comment>
<reference evidence="4" key="1">
    <citation type="journal article" date="2019" name="Int. J. Syst. Evol. Microbiol.">
        <title>The Global Catalogue of Microorganisms (GCM) 10K type strain sequencing project: providing services to taxonomists for standard genome sequencing and annotation.</title>
        <authorList>
            <consortium name="The Broad Institute Genomics Platform"/>
            <consortium name="The Broad Institute Genome Sequencing Center for Infectious Disease"/>
            <person name="Wu L."/>
            <person name="Ma J."/>
        </authorList>
    </citation>
    <scope>NUCLEOTIDE SEQUENCE [LARGE SCALE GENOMIC DNA]</scope>
    <source>
        <strain evidence="4">KCTC 42217</strain>
    </source>
</reference>
<dbReference type="EMBL" id="JBHUHZ010000002">
    <property type="protein sequence ID" value="MFD2163513.1"/>
    <property type="molecule type" value="Genomic_DNA"/>
</dbReference>
<dbReference type="Gene3D" id="3.30.530.20">
    <property type="match status" value="1"/>
</dbReference>
<comment type="caution">
    <text evidence="3">The sequence shown here is derived from an EMBL/GenBank/DDBJ whole genome shotgun (WGS) entry which is preliminary data.</text>
</comment>
<dbReference type="CDD" id="cd07814">
    <property type="entry name" value="SRPBCC_CalC_Aha1-like"/>
    <property type="match status" value="1"/>
</dbReference>
<protein>
    <submittedName>
        <fullName evidence="3">SRPBCC domain-containing protein</fullName>
    </submittedName>
</protein>
<dbReference type="InterPro" id="IPR013538">
    <property type="entry name" value="ASHA1/2-like_C"/>
</dbReference>
<dbReference type="SUPFAM" id="SSF55961">
    <property type="entry name" value="Bet v1-like"/>
    <property type="match status" value="1"/>
</dbReference>
<evidence type="ECO:0000256" key="1">
    <source>
        <dbReference type="ARBA" id="ARBA00006817"/>
    </source>
</evidence>
<name>A0ABW4ZMZ1_9SPHI</name>
<organism evidence="3 4">
    <name type="scientific">Paradesertivirga mongoliensis</name>
    <dbReference type="NCBI Taxonomy" id="2100740"/>
    <lineage>
        <taxon>Bacteria</taxon>
        <taxon>Pseudomonadati</taxon>
        <taxon>Bacteroidota</taxon>
        <taxon>Sphingobacteriia</taxon>
        <taxon>Sphingobacteriales</taxon>
        <taxon>Sphingobacteriaceae</taxon>
        <taxon>Paradesertivirga</taxon>
    </lineage>
</organism>
<keyword evidence="4" id="KW-1185">Reference proteome</keyword>
<dbReference type="InterPro" id="IPR023393">
    <property type="entry name" value="START-like_dom_sf"/>
</dbReference>
<feature type="domain" description="Activator of Hsp90 ATPase homologue 1/2-like C-terminal" evidence="2">
    <location>
        <begin position="21"/>
        <end position="168"/>
    </location>
</feature>
<dbReference type="Pfam" id="PF08327">
    <property type="entry name" value="AHSA1"/>
    <property type="match status" value="1"/>
</dbReference>
<proteinExistence type="inferred from homology"/>
<accession>A0ABW4ZMZ1</accession>
<evidence type="ECO:0000313" key="3">
    <source>
        <dbReference type="EMBL" id="MFD2163513.1"/>
    </source>
</evidence>
<dbReference type="Proteomes" id="UP001597387">
    <property type="component" value="Unassembled WGS sequence"/>
</dbReference>